<proteinExistence type="predicted"/>
<dbReference type="Proteomes" id="UP000317291">
    <property type="component" value="Unassembled WGS sequence"/>
</dbReference>
<evidence type="ECO:0000313" key="3">
    <source>
        <dbReference type="Proteomes" id="UP000317291"/>
    </source>
</evidence>
<dbReference type="RefSeq" id="WP_146559863.1">
    <property type="nucleotide sequence ID" value="NZ_VIGW01000002.1"/>
</dbReference>
<keyword evidence="3" id="KW-1185">Reference proteome</keyword>
<feature type="region of interest" description="Disordered" evidence="1">
    <location>
        <begin position="57"/>
        <end position="112"/>
    </location>
</feature>
<protein>
    <submittedName>
        <fullName evidence="2">Uncharacterized protein</fullName>
    </submittedName>
</protein>
<evidence type="ECO:0000313" key="2">
    <source>
        <dbReference type="EMBL" id="TWS20643.1"/>
    </source>
</evidence>
<gene>
    <name evidence="2" type="ORF">FK529_04685</name>
</gene>
<comment type="caution">
    <text evidence="2">The sequence shown here is derived from an EMBL/GenBank/DDBJ whole genome shotgun (WGS) entry which is preliminary data.</text>
</comment>
<dbReference type="EMBL" id="VIGW01000002">
    <property type="protein sequence ID" value="TWS20643.1"/>
    <property type="molecule type" value="Genomic_DNA"/>
</dbReference>
<accession>A0A5C5RDZ1</accession>
<name>A0A5C5RDZ1_9ACTN</name>
<dbReference type="AlphaFoldDB" id="A0A5C5RDZ1"/>
<sequence>MKNDEAGTGSGGQYLDDVEQRLGDLTVEEFRTLTRQVFQESAVDLKEQAATALRDYVGRNTATVNDPDKPAADKPDPALKSGAAAEEEPLAPGEKKRQATRALRVRLGRGDA</sequence>
<evidence type="ECO:0000256" key="1">
    <source>
        <dbReference type="SAM" id="MobiDB-lite"/>
    </source>
</evidence>
<organism evidence="2 3">
    <name type="scientific">Tsukamurella asaccharolytica</name>
    <dbReference type="NCBI Taxonomy" id="2592067"/>
    <lineage>
        <taxon>Bacteria</taxon>
        <taxon>Bacillati</taxon>
        <taxon>Actinomycetota</taxon>
        <taxon>Actinomycetes</taxon>
        <taxon>Mycobacteriales</taxon>
        <taxon>Tsukamurellaceae</taxon>
        <taxon>Tsukamurella</taxon>
    </lineage>
</organism>
<feature type="compositionally biased region" description="Basic and acidic residues" evidence="1">
    <location>
        <begin position="66"/>
        <end position="77"/>
    </location>
</feature>
<feature type="compositionally biased region" description="Basic residues" evidence="1">
    <location>
        <begin position="103"/>
        <end position="112"/>
    </location>
</feature>
<reference evidence="2 3" key="1">
    <citation type="submission" date="2019-06" db="EMBL/GenBank/DDBJ databases">
        <title>Tsukamurella conjunctivitidis sp. nov., Tsukamurella assacharolytica sp. nov. and Tsukamurella sputae sp. nov. isolated from patients with conjunctivitis, bacteraemia (lymphoma) and respiratory infection (sputum) in Hong Kong.</title>
        <authorList>
            <person name="Teng J.L.L."/>
            <person name="Lee H.H."/>
            <person name="Fong J.Y.H."/>
            <person name="Fok K.M.N."/>
            <person name="Lau S.K.P."/>
            <person name="Woo P.C.Y."/>
        </authorList>
    </citation>
    <scope>NUCLEOTIDE SEQUENCE [LARGE SCALE GENOMIC DNA]</scope>
    <source>
        <strain evidence="2 3">HKU71</strain>
    </source>
</reference>